<sequence>MSGALIRDGWSWRFLAAAVDVDGASMGPLSRAVKRFVTMAATKVQGTAIQAVRR</sequence>
<gene>
    <name evidence="1" type="ORF">BF7_00020</name>
</gene>
<evidence type="ECO:0000313" key="1">
    <source>
        <dbReference type="EMBL" id="AEX65842.1"/>
    </source>
</evidence>
<protein>
    <submittedName>
        <fullName evidence="1">Uncharacterized protein</fullName>
    </submittedName>
</protein>
<dbReference type="KEGG" id="vg:11605108"/>
<proteinExistence type="predicted"/>
<reference evidence="1 2" key="1">
    <citation type="journal article" date="2012" name="FEMS Microbiol. Lett.">
        <title>Isolation of new Pseudomonas tolaasii bacteriophages and genomic investigation of the lytic phage BF7.</title>
        <authorList>
            <person name="Sajben-Nagy E."/>
            <person name="Maroti G."/>
            <person name="Kredics L."/>
            <person name="Horvath B."/>
            <person name="Parducz A."/>
            <person name="Vagvolgyi C."/>
            <person name="Manczinger L."/>
        </authorList>
    </citation>
    <scope>NUCLEOTIDE SEQUENCE [LARGE SCALE GENOMIC DNA]</scope>
</reference>
<name>H2ELU0_9CAUD</name>
<dbReference type="GeneID" id="11605108"/>
<organism evidence="1 2">
    <name type="scientific">Pseudomonas phage Bf7</name>
    <dbReference type="NCBI Taxonomy" id="1100790"/>
    <lineage>
        <taxon>Viruses</taxon>
        <taxon>Duplodnaviria</taxon>
        <taxon>Heunggongvirae</taxon>
        <taxon>Uroviricota</taxon>
        <taxon>Caudoviricetes</taxon>
        <taxon>Autographivirales</taxon>
        <taxon>Autonotataviridae</taxon>
        <taxon>Bifseptvirus</taxon>
        <taxon>Bifseptvirus Bf7</taxon>
    </lineage>
</organism>
<keyword evidence="2" id="KW-1185">Reference proteome</keyword>
<accession>H2ELU0</accession>
<evidence type="ECO:0000313" key="2">
    <source>
        <dbReference type="Proteomes" id="UP000007746"/>
    </source>
</evidence>
<dbReference type="RefSeq" id="YP_005098160.1">
    <property type="nucleotide sequence ID" value="NC_016764.1"/>
</dbReference>
<dbReference type="Proteomes" id="UP000007746">
    <property type="component" value="Segment"/>
</dbReference>
<dbReference type="EMBL" id="JN991020">
    <property type="protein sequence ID" value="AEX65842.1"/>
    <property type="molecule type" value="Genomic_DNA"/>
</dbReference>